<keyword evidence="2" id="KW-1185">Reference proteome</keyword>
<comment type="caution">
    <text evidence="1">The sequence shown here is derived from an EMBL/GenBank/DDBJ whole genome shotgun (WGS) entry which is preliminary data.</text>
</comment>
<reference evidence="1" key="1">
    <citation type="journal article" date="2014" name="Int. J. Syst. Evol. Microbiol.">
        <title>Complete genome sequence of Corynebacterium casei LMG S-19264T (=DSM 44701T), isolated from a smear-ripened cheese.</title>
        <authorList>
            <consortium name="US DOE Joint Genome Institute (JGI-PGF)"/>
            <person name="Walter F."/>
            <person name="Albersmeier A."/>
            <person name="Kalinowski J."/>
            <person name="Ruckert C."/>
        </authorList>
    </citation>
    <scope>NUCLEOTIDE SEQUENCE</scope>
    <source>
        <strain evidence="1">KCTC 23224</strain>
    </source>
</reference>
<reference evidence="1" key="2">
    <citation type="submission" date="2020-09" db="EMBL/GenBank/DDBJ databases">
        <authorList>
            <person name="Sun Q."/>
            <person name="Kim S."/>
        </authorList>
    </citation>
    <scope>NUCLEOTIDE SEQUENCE</scope>
    <source>
        <strain evidence="1">KCTC 23224</strain>
    </source>
</reference>
<evidence type="ECO:0000313" key="1">
    <source>
        <dbReference type="EMBL" id="GHB34996.1"/>
    </source>
</evidence>
<protein>
    <submittedName>
        <fullName evidence="1">Uncharacterized protein</fullName>
    </submittedName>
</protein>
<organism evidence="1 2">
    <name type="scientific">Mongoliitalea lutea</name>
    <dbReference type="NCBI Taxonomy" id="849756"/>
    <lineage>
        <taxon>Bacteria</taxon>
        <taxon>Pseudomonadati</taxon>
        <taxon>Bacteroidota</taxon>
        <taxon>Cytophagia</taxon>
        <taxon>Cytophagales</taxon>
        <taxon>Cyclobacteriaceae</taxon>
        <taxon>Mongoliitalea</taxon>
    </lineage>
</organism>
<proteinExistence type="predicted"/>
<sequence>MLKWRFPYLNDADFEFKEGEQETMFQKLAAKLKISRKAMDSLLAELQLY</sequence>
<accession>A0A8J3G572</accession>
<evidence type="ECO:0000313" key="2">
    <source>
        <dbReference type="Proteomes" id="UP000642809"/>
    </source>
</evidence>
<name>A0A8J3G572_9BACT</name>
<dbReference type="Proteomes" id="UP000642809">
    <property type="component" value="Unassembled WGS sequence"/>
</dbReference>
<dbReference type="AlphaFoldDB" id="A0A8J3G572"/>
<gene>
    <name evidence="1" type="ORF">GCM10008106_15450</name>
</gene>
<dbReference type="EMBL" id="BMYF01000008">
    <property type="protein sequence ID" value="GHB34996.1"/>
    <property type="molecule type" value="Genomic_DNA"/>
</dbReference>